<reference evidence="3 4" key="1">
    <citation type="submission" date="2020-07" db="EMBL/GenBank/DDBJ databases">
        <title>Genomic Encyclopedia of Type Strains, Phase IV (KMG-IV): sequencing the most valuable type-strain genomes for metagenomic binning, comparative biology and taxonomic classification.</title>
        <authorList>
            <person name="Goeker M."/>
        </authorList>
    </citation>
    <scope>NUCLEOTIDE SEQUENCE [LARGE SCALE GENOMIC DNA]</scope>
    <source>
        <strain evidence="3 4">DSM 25220</strain>
    </source>
</reference>
<dbReference type="InterPro" id="IPR007349">
    <property type="entry name" value="DUF418"/>
</dbReference>
<feature type="transmembrane region" description="Helical" evidence="1">
    <location>
        <begin position="62"/>
        <end position="83"/>
    </location>
</feature>
<feature type="transmembrane region" description="Helical" evidence="1">
    <location>
        <begin position="212"/>
        <end position="231"/>
    </location>
</feature>
<evidence type="ECO:0000313" key="3">
    <source>
        <dbReference type="EMBL" id="MBA2872056.1"/>
    </source>
</evidence>
<keyword evidence="4" id="KW-1185">Reference proteome</keyword>
<organism evidence="3 4">
    <name type="scientific">[Anoxybacillus] calidus</name>
    <dbReference type="NCBI Taxonomy" id="575178"/>
    <lineage>
        <taxon>Bacteria</taxon>
        <taxon>Bacillati</taxon>
        <taxon>Bacillota</taxon>
        <taxon>Bacilli</taxon>
        <taxon>Bacillales</taxon>
        <taxon>Anoxybacillaceae</taxon>
        <taxon>Paranoxybacillus</taxon>
    </lineage>
</organism>
<feature type="transmembrane region" description="Helical" evidence="1">
    <location>
        <begin position="251"/>
        <end position="269"/>
    </location>
</feature>
<keyword evidence="1" id="KW-0812">Transmembrane</keyword>
<accession>A0A7V9Z0X5</accession>
<protein>
    <recommendedName>
        <fullName evidence="2">DUF418 domain-containing protein</fullName>
    </recommendedName>
</protein>
<dbReference type="PANTHER" id="PTHR30590:SF2">
    <property type="entry name" value="INNER MEMBRANE PROTEIN"/>
    <property type="match status" value="1"/>
</dbReference>
<feature type="transmembrane region" description="Helical" evidence="1">
    <location>
        <begin position="121"/>
        <end position="136"/>
    </location>
</feature>
<feature type="transmembrane region" description="Helical" evidence="1">
    <location>
        <begin position="21"/>
        <end position="42"/>
    </location>
</feature>
<dbReference type="AlphaFoldDB" id="A0A7V9Z0X5"/>
<keyword evidence="1" id="KW-1133">Transmembrane helix</keyword>
<evidence type="ECO:0000313" key="4">
    <source>
        <dbReference type="Proteomes" id="UP000580891"/>
    </source>
</evidence>
<keyword evidence="1" id="KW-0472">Membrane</keyword>
<feature type="transmembrane region" description="Helical" evidence="1">
    <location>
        <begin position="281"/>
        <end position="298"/>
    </location>
</feature>
<feature type="transmembrane region" description="Helical" evidence="1">
    <location>
        <begin position="347"/>
        <end position="368"/>
    </location>
</feature>
<dbReference type="EMBL" id="JACDUU010000005">
    <property type="protein sequence ID" value="MBA2872056.1"/>
    <property type="molecule type" value="Genomic_DNA"/>
</dbReference>
<dbReference type="Pfam" id="PF04235">
    <property type="entry name" value="DUF418"/>
    <property type="match status" value="1"/>
</dbReference>
<feature type="transmembrane region" description="Helical" evidence="1">
    <location>
        <begin position="319"/>
        <end position="341"/>
    </location>
</feature>
<evidence type="ECO:0000256" key="1">
    <source>
        <dbReference type="SAM" id="Phobius"/>
    </source>
</evidence>
<proteinExistence type="predicted"/>
<feature type="transmembrane region" description="Helical" evidence="1">
    <location>
        <begin position="95"/>
        <end position="115"/>
    </location>
</feature>
<dbReference type="Proteomes" id="UP000580891">
    <property type="component" value="Unassembled WGS sequence"/>
</dbReference>
<dbReference type="InterPro" id="IPR052529">
    <property type="entry name" value="Bact_Transport_Assoc"/>
</dbReference>
<comment type="caution">
    <text evidence="3">The sequence shown here is derived from an EMBL/GenBank/DDBJ whole genome shotgun (WGS) entry which is preliminary data.</text>
</comment>
<dbReference type="RefSeq" id="WP_181537854.1">
    <property type="nucleotide sequence ID" value="NZ_JACDUU010000005.1"/>
</dbReference>
<gene>
    <name evidence="3" type="ORF">HNQ85_002346</name>
</gene>
<feature type="domain" description="DUF418" evidence="2">
    <location>
        <begin position="232"/>
        <end position="386"/>
    </location>
</feature>
<name>A0A7V9Z0X5_9BACL</name>
<feature type="transmembrane region" description="Helical" evidence="1">
    <location>
        <begin position="143"/>
        <end position="168"/>
    </location>
</feature>
<dbReference type="PANTHER" id="PTHR30590">
    <property type="entry name" value="INNER MEMBRANE PROTEIN"/>
    <property type="match status" value="1"/>
</dbReference>
<sequence length="398" mass="46403">MDKLTPISTNERIKEIDMIRGLAILGIFFVNMPDFNSPIMYLKPGSWWNEPLDRWTEIFIDIFAQASFYTLFSFLFGFGMVIFRERALAKGYSFPLLFVRRLLVLLGLGCIHAFLIWHGDILISYALLGFVLLLFHQMSPRGLLIWALLLLIVPNSTISLLLGFTVLLGEEDSSLFYDEMLANQALENYRDGAWVDIFLQRWNDWMYVNGSLASIFFLLISLLPMFLLGAYFAKKRWFADVEKHLAKLKRIWIITFIIGFSFKLLPYLTANNIFTQYMQDTFGGSATAIFYATSMAIFSQKTFWRKIFAPLVVVGRMSLSNYLFQSVLCTLLFYNYGLGLYGSVRPFYGLLLTIVIYCLQMILSKLWLKRYRMGPMEWIWRTLTYGQKQQLRRTATFE</sequence>
<evidence type="ECO:0000259" key="2">
    <source>
        <dbReference type="Pfam" id="PF04235"/>
    </source>
</evidence>